<evidence type="ECO:0000313" key="3">
    <source>
        <dbReference type="EMBL" id="QJI03961.1"/>
    </source>
</evidence>
<reference evidence="3" key="1">
    <citation type="submission" date="2020-03" db="EMBL/GenBank/DDBJ databases">
        <title>The deep terrestrial virosphere.</title>
        <authorList>
            <person name="Holmfeldt K."/>
            <person name="Nilsson E."/>
            <person name="Simone D."/>
            <person name="Lopez-Fernandez M."/>
            <person name="Wu X."/>
            <person name="de Brujin I."/>
            <person name="Lundin D."/>
            <person name="Andersson A."/>
            <person name="Bertilsson S."/>
            <person name="Dopson M."/>
        </authorList>
    </citation>
    <scope>NUCLEOTIDE SEQUENCE</scope>
    <source>
        <strain evidence="2">MM415A02836</strain>
        <strain evidence="1">MM415B01632</strain>
        <strain evidence="3">TM448B05652</strain>
    </source>
</reference>
<protein>
    <submittedName>
        <fullName evidence="3">Uncharacterized protein</fullName>
    </submittedName>
</protein>
<dbReference type="EMBL" id="MT141275">
    <property type="protein sequence ID" value="QJA57483.1"/>
    <property type="molecule type" value="Genomic_DNA"/>
</dbReference>
<accession>A0A6M3Y155</accession>
<name>A0A6M3Y155_9ZZZZ</name>
<evidence type="ECO:0000313" key="1">
    <source>
        <dbReference type="EMBL" id="QJA57483.1"/>
    </source>
</evidence>
<sequence>MNKDMIKQERMIPVQSRVDIVSLADLVVYFEANNVRVNSMSALISTCIDYARQIAENNGVLPIVHDNIADANRVLHMRELYQPSMMRRGGRQKLSNAMILESLRLDGIDPEKYVPVKHNVVHNKHSVVPVDINGLTSKPMMSEEEARTKYSHYEPPQRDISEEARKEIEEALANNKSETPSECKIDVDADETIEDKPIVKKGKNDDRIKPKTREELHVLEIARKRKDREYVAAIKNMPAASEIFKQNV</sequence>
<gene>
    <name evidence="2" type="ORF">MM415A02836_0002</name>
    <name evidence="1" type="ORF">MM415B01632_0031</name>
    <name evidence="3" type="ORF">TM448B05652_0002</name>
</gene>
<dbReference type="AlphaFoldDB" id="A0A6M3Y155"/>
<evidence type="ECO:0000313" key="2">
    <source>
        <dbReference type="EMBL" id="QJA72218.1"/>
    </source>
</evidence>
<dbReference type="EMBL" id="MT145135">
    <property type="protein sequence ID" value="QJI03961.1"/>
    <property type="molecule type" value="Genomic_DNA"/>
</dbReference>
<dbReference type="EMBL" id="MT141934">
    <property type="protein sequence ID" value="QJA72218.1"/>
    <property type="molecule type" value="Genomic_DNA"/>
</dbReference>
<proteinExistence type="predicted"/>
<organism evidence="3">
    <name type="scientific">viral metagenome</name>
    <dbReference type="NCBI Taxonomy" id="1070528"/>
    <lineage>
        <taxon>unclassified sequences</taxon>
        <taxon>metagenomes</taxon>
        <taxon>organismal metagenomes</taxon>
    </lineage>
</organism>